<dbReference type="GO" id="GO:0006891">
    <property type="term" value="P:intra-Golgi vesicle-mediated transport"/>
    <property type="evidence" value="ECO:0007669"/>
    <property type="project" value="InterPro"/>
</dbReference>
<keyword evidence="3" id="KW-1185">Reference proteome</keyword>
<proteinExistence type="predicted"/>
<feature type="region of interest" description="Disordered" evidence="1">
    <location>
        <begin position="788"/>
        <end position="896"/>
    </location>
</feature>
<gene>
    <name evidence="2" type="ORF">BCV70DRAFT_198670</name>
</gene>
<sequence>MADRAPLLADLFSQSRLSIHLTAATDAKSPRDAAGAEQTLPSFVAPPTAALESQSASLSTPSPDSRSTVFFDELLRVVVRLEVPSGPSSIPAPAASRNNTNSTSQPTSTPTAWLPLQAGPWLADSASSLASRSIDGSIDAAGGARVPALLYALLACLHVSLVSDYVPHLNNSDATLPKSSNLYEPLASIQQRYANLQLLPPHRPPPSQQQQQQHNYPAQPSANLAASVRSFSLSWTGDRPPEKDKLDASSNSDVAKPKARANSASVADGDPADDDRSSIRFDSGTERWVVSWPCTVPVNFVATPFEPLLSLTAGLTLRLSPSMLDHLLASLSYGQSSRRGQQQHLRSGFQHSLLTPLHEGPIYPDESLSQSLARANASSALGLDGPNGLGSYLAHLPKCVLGGNNTLVTPNGGIDALREIEMRRRQALGLQDTDSVSPSSKPRRIVNGDLSQHPFAASTSTSTSASTSTSTSTGPTAPRDAAATTNPSSLQIYKRSTRRIFFLKSGLNVRMRTLFSHHLPAASASSSVDLVASLMNQHTHGHGYGDALDGAGTAGRNLQSTALILCVELENPFDAAFDFTVSDIKVKIHPPSGFASGAGGDGDGDKDGIGAVGAVPRIVARYLSPSPRAVGGSSAPTPITLQPGAQHNVLYCLSATAAASACMSGSEADTSVRNVTILVSGRPAAHAGTTTVSQTLGTRDVEVKQDFESQWNCVLDLGPVLASARKQAFITRPLVAASASASALTGSAAFSSGKPAPTGMGGPVAGSLEYSASALSRAFATSTLHHAGHGSIMHTPTPAQTQTQTHAQRDRVFSSSYDSALGSSSSGRGGSAGAGGGGYFRPHTQTQMHLGLGRPGSFSRAATPTPAATAAAAAAPTSMLRTESKSERPTSSADWRTQSLLAKSKARARAAVAAAAAAAAAHADASKNTANVAATANGSNGRSIPHPHTVSLAAWTSMHAQPHGRPPSMQSTASIASSTTAAATGGGGSGGGWDAPPASGAGGLVFLASVSTTFSPDAIQAPLVRPNVTSTMVVVGGGGGATGTGTGTGIPFNANASINVNANACANAGDTTTGGESTDIETGHLHFEPRARVPGHVRGRGQGRGRGHGATDTLVCTPDDIVTLRLEVLTRRASVDTASYLASYSGSSSGLGRSATGATGSKLVLRWGGVFAAPPASASAARPRPSSITGLPNASLPPVGCSAGQTQSGEGLIPLASNVVVELPSSPRGAADASTLVLLHLKPLGAHGLFRIPALQVCFDPPLDVPGVWESAGRGGGGDSVWLRDLGSVAVVASS</sequence>
<feature type="compositionally biased region" description="Low complexity" evidence="1">
    <location>
        <begin position="456"/>
        <end position="473"/>
    </location>
</feature>
<dbReference type="InterPro" id="IPR024662">
    <property type="entry name" value="Trs65"/>
</dbReference>
<feature type="compositionally biased region" description="Gly residues" evidence="1">
    <location>
        <begin position="827"/>
        <end position="839"/>
    </location>
</feature>
<feature type="compositionally biased region" description="Low complexity" evidence="1">
    <location>
        <begin position="861"/>
        <end position="877"/>
    </location>
</feature>
<feature type="compositionally biased region" description="Low complexity" evidence="1">
    <location>
        <begin position="814"/>
        <end position="826"/>
    </location>
</feature>
<protein>
    <submittedName>
        <fullName evidence="2">Uncharacterized protein</fullName>
    </submittedName>
</protein>
<feature type="compositionally biased region" description="Low complexity" evidence="1">
    <location>
        <begin position="88"/>
        <end position="111"/>
    </location>
</feature>
<evidence type="ECO:0000256" key="1">
    <source>
        <dbReference type="SAM" id="MobiDB-lite"/>
    </source>
</evidence>
<accession>A0A317XWT8</accession>
<dbReference type="PANTHER" id="PTHR28159:SF1">
    <property type="entry name" value="TRAFFICKING PROTEIN PARTICLE COMPLEX II-SPECIFIC SUBUNIT 65"/>
    <property type="match status" value="1"/>
</dbReference>
<feature type="compositionally biased region" description="Low complexity" evidence="1">
    <location>
        <begin position="208"/>
        <end position="220"/>
    </location>
</feature>
<feature type="region of interest" description="Disordered" evidence="1">
    <location>
        <begin position="958"/>
        <end position="996"/>
    </location>
</feature>
<evidence type="ECO:0000313" key="2">
    <source>
        <dbReference type="EMBL" id="PWZ02390.1"/>
    </source>
</evidence>
<feature type="region of interest" description="Disordered" evidence="1">
    <location>
        <begin position="88"/>
        <end position="115"/>
    </location>
</feature>
<organism evidence="2 3">
    <name type="scientific">Testicularia cyperi</name>
    <dbReference type="NCBI Taxonomy" id="1882483"/>
    <lineage>
        <taxon>Eukaryota</taxon>
        <taxon>Fungi</taxon>
        <taxon>Dikarya</taxon>
        <taxon>Basidiomycota</taxon>
        <taxon>Ustilaginomycotina</taxon>
        <taxon>Ustilaginomycetes</taxon>
        <taxon>Ustilaginales</taxon>
        <taxon>Anthracoideaceae</taxon>
        <taxon>Testicularia</taxon>
    </lineage>
</organism>
<name>A0A317XWT8_9BASI</name>
<dbReference type="OrthoDB" id="24630at2759"/>
<reference evidence="2 3" key="1">
    <citation type="journal article" date="2018" name="Mol. Biol. Evol.">
        <title>Broad Genomic Sampling Reveals a Smut Pathogenic Ancestry of the Fungal Clade Ustilaginomycotina.</title>
        <authorList>
            <person name="Kijpornyongpan T."/>
            <person name="Mondo S.J."/>
            <person name="Barry K."/>
            <person name="Sandor L."/>
            <person name="Lee J."/>
            <person name="Lipzen A."/>
            <person name="Pangilinan J."/>
            <person name="LaButti K."/>
            <person name="Hainaut M."/>
            <person name="Henrissat B."/>
            <person name="Grigoriev I.V."/>
            <person name="Spatafora J.W."/>
            <person name="Aime M.C."/>
        </authorList>
    </citation>
    <scope>NUCLEOTIDE SEQUENCE [LARGE SCALE GENOMIC DNA]</scope>
    <source>
        <strain evidence="2 3">MCA 3645</strain>
    </source>
</reference>
<feature type="compositionally biased region" description="Low complexity" evidence="1">
    <location>
        <begin position="971"/>
        <end position="983"/>
    </location>
</feature>
<evidence type="ECO:0000313" key="3">
    <source>
        <dbReference type="Proteomes" id="UP000246740"/>
    </source>
</evidence>
<feature type="compositionally biased region" description="Basic residues" evidence="1">
    <location>
        <begin position="1093"/>
        <end position="1107"/>
    </location>
</feature>
<dbReference type="PANTHER" id="PTHR28159">
    <property type="entry name" value="TRAFFICKING PROTEIN PARTICLE COMPLEX II-SPECIFIC SUBUNIT 65"/>
    <property type="match status" value="1"/>
</dbReference>
<feature type="region of interest" description="Disordered" evidence="1">
    <location>
        <begin position="1093"/>
        <end position="1112"/>
    </location>
</feature>
<feature type="region of interest" description="Disordered" evidence="1">
    <location>
        <begin position="429"/>
        <end position="489"/>
    </location>
</feature>
<dbReference type="InParanoid" id="A0A317XWT8"/>
<feature type="compositionally biased region" description="Low complexity" evidence="1">
    <location>
        <begin position="794"/>
        <end position="806"/>
    </location>
</feature>
<dbReference type="Proteomes" id="UP000246740">
    <property type="component" value="Unassembled WGS sequence"/>
</dbReference>
<dbReference type="GO" id="GO:1990071">
    <property type="term" value="C:TRAPPII protein complex"/>
    <property type="evidence" value="ECO:0007669"/>
    <property type="project" value="InterPro"/>
</dbReference>
<dbReference type="GO" id="GO:0005802">
    <property type="term" value="C:trans-Golgi network"/>
    <property type="evidence" value="ECO:0007669"/>
    <property type="project" value="TreeGrafter"/>
</dbReference>
<feature type="region of interest" description="Disordered" evidence="1">
    <location>
        <begin position="235"/>
        <end position="279"/>
    </location>
</feature>
<dbReference type="EMBL" id="KZ819189">
    <property type="protein sequence ID" value="PWZ02390.1"/>
    <property type="molecule type" value="Genomic_DNA"/>
</dbReference>
<feature type="compositionally biased region" description="Gly residues" evidence="1">
    <location>
        <begin position="984"/>
        <end position="993"/>
    </location>
</feature>
<feature type="region of interest" description="Disordered" evidence="1">
    <location>
        <begin position="198"/>
        <end position="221"/>
    </location>
</feature>